<gene>
    <name evidence="1" type="ORF">KEG57_46300</name>
</gene>
<dbReference type="Proteomes" id="UP001151081">
    <property type="component" value="Unassembled WGS sequence"/>
</dbReference>
<comment type="caution">
    <text evidence="1">The sequence shown here is derived from an EMBL/GenBank/DDBJ whole genome shotgun (WGS) entry which is preliminary data.</text>
</comment>
<dbReference type="EMBL" id="JAGTJJ010000062">
    <property type="protein sequence ID" value="MDC3987966.1"/>
    <property type="molecule type" value="Genomic_DNA"/>
</dbReference>
<dbReference type="RefSeq" id="WP_272423634.1">
    <property type="nucleotide sequence ID" value="NZ_JAGTJJ010000062.1"/>
</dbReference>
<sequence>MGRTIRGQKGFSYTYVKDEQPVNLLYLAAVSGAGMSLVVPEMVGLVSGDETPVAWSCLALGRALVERGKASRQGELGALLRKLDGDFLRVDDPHHVPLEFVQDAMAENVVAIVERIDAEAERPLVELTLAGKSGYRLPRADWPKMLVFVNESLPRTKRLDLGMLREATGKGPGALGPQWSSLRGKIEYLPFMGLSVLCHAVEHDLEGLLVCEDEPEVYAEGFWDLALAWHDWLGDAAETSDPNALFARALVSHFAGRKIDARRLFLSCADAGDRRAARYLAMVR</sequence>
<organism evidence="1 2">
    <name type="scientific">Polyangium jinanense</name>
    <dbReference type="NCBI Taxonomy" id="2829994"/>
    <lineage>
        <taxon>Bacteria</taxon>
        <taxon>Pseudomonadati</taxon>
        <taxon>Myxococcota</taxon>
        <taxon>Polyangia</taxon>
        <taxon>Polyangiales</taxon>
        <taxon>Polyangiaceae</taxon>
        <taxon>Polyangium</taxon>
    </lineage>
</organism>
<protein>
    <submittedName>
        <fullName evidence="1">Uncharacterized protein</fullName>
    </submittedName>
</protein>
<evidence type="ECO:0000313" key="1">
    <source>
        <dbReference type="EMBL" id="MDC3987966.1"/>
    </source>
</evidence>
<dbReference type="AlphaFoldDB" id="A0A9X4AXI7"/>
<keyword evidence="2" id="KW-1185">Reference proteome</keyword>
<proteinExistence type="predicted"/>
<name>A0A9X4AXI7_9BACT</name>
<accession>A0A9X4AXI7</accession>
<evidence type="ECO:0000313" key="2">
    <source>
        <dbReference type="Proteomes" id="UP001151081"/>
    </source>
</evidence>
<reference evidence="1 2" key="1">
    <citation type="submission" date="2021-04" db="EMBL/GenBank/DDBJ databases">
        <title>Genome analysis of Polyangium sp.</title>
        <authorList>
            <person name="Li Y."/>
            <person name="Wang J."/>
        </authorList>
    </citation>
    <scope>NUCLEOTIDE SEQUENCE [LARGE SCALE GENOMIC DNA]</scope>
    <source>
        <strain evidence="1 2">SDU14</strain>
    </source>
</reference>